<feature type="compositionally biased region" description="Low complexity" evidence="1">
    <location>
        <begin position="96"/>
        <end position="126"/>
    </location>
</feature>
<feature type="compositionally biased region" description="Low complexity" evidence="1">
    <location>
        <begin position="243"/>
        <end position="254"/>
    </location>
</feature>
<evidence type="ECO:0000313" key="2">
    <source>
        <dbReference type="EMBL" id="KIK21441.1"/>
    </source>
</evidence>
<dbReference type="OrthoDB" id="2650686at2759"/>
<accession>A0A0C9YXG2</accession>
<feature type="compositionally biased region" description="Polar residues" evidence="1">
    <location>
        <begin position="17"/>
        <end position="30"/>
    </location>
</feature>
<protein>
    <submittedName>
        <fullName evidence="2">Uncharacterized protein</fullName>
    </submittedName>
</protein>
<feature type="compositionally biased region" description="Low complexity" evidence="1">
    <location>
        <begin position="62"/>
        <end position="76"/>
    </location>
</feature>
<name>A0A0C9YXG2_9AGAM</name>
<evidence type="ECO:0000313" key="3">
    <source>
        <dbReference type="Proteomes" id="UP000054018"/>
    </source>
</evidence>
<keyword evidence="3" id="KW-1185">Reference proteome</keyword>
<reference evidence="3" key="2">
    <citation type="submission" date="2015-01" db="EMBL/GenBank/DDBJ databases">
        <title>Evolutionary Origins and Diversification of the Mycorrhizal Mutualists.</title>
        <authorList>
            <consortium name="DOE Joint Genome Institute"/>
            <consortium name="Mycorrhizal Genomics Consortium"/>
            <person name="Kohler A."/>
            <person name="Kuo A."/>
            <person name="Nagy L.G."/>
            <person name="Floudas D."/>
            <person name="Copeland A."/>
            <person name="Barry K.W."/>
            <person name="Cichocki N."/>
            <person name="Veneault-Fourrey C."/>
            <person name="LaButti K."/>
            <person name="Lindquist E.A."/>
            <person name="Lipzen A."/>
            <person name="Lundell T."/>
            <person name="Morin E."/>
            <person name="Murat C."/>
            <person name="Riley R."/>
            <person name="Ohm R."/>
            <person name="Sun H."/>
            <person name="Tunlid A."/>
            <person name="Henrissat B."/>
            <person name="Grigoriev I.V."/>
            <person name="Hibbett D.S."/>
            <person name="Martin F."/>
        </authorList>
    </citation>
    <scope>NUCLEOTIDE SEQUENCE [LARGE SCALE GENOMIC DNA]</scope>
    <source>
        <strain evidence="3">441</strain>
    </source>
</reference>
<feature type="region of interest" description="Disordered" evidence="1">
    <location>
        <begin position="215"/>
        <end position="288"/>
    </location>
</feature>
<dbReference type="HOGENOM" id="CLU_778810_0_0_1"/>
<gene>
    <name evidence="2" type="ORF">PISMIDRAFT_12346</name>
</gene>
<organism evidence="2 3">
    <name type="scientific">Pisolithus microcarpus 441</name>
    <dbReference type="NCBI Taxonomy" id="765257"/>
    <lineage>
        <taxon>Eukaryota</taxon>
        <taxon>Fungi</taxon>
        <taxon>Dikarya</taxon>
        <taxon>Basidiomycota</taxon>
        <taxon>Agaricomycotina</taxon>
        <taxon>Agaricomycetes</taxon>
        <taxon>Agaricomycetidae</taxon>
        <taxon>Boletales</taxon>
        <taxon>Sclerodermatineae</taxon>
        <taxon>Pisolithaceae</taxon>
        <taxon>Pisolithus</taxon>
    </lineage>
</organism>
<proteinExistence type="predicted"/>
<feature type="region of interest" description="Disordered" evidence="1">
    <location>
        <begin position="1"/>
        <end position="197"/>
    </location>
</feature>
<feature type="compositionally biased region" description="Basic and acidic residues" evidence="1">
    <location>
        <begin position="276"/>
        <end position="285"/>
    </location>
</feature>
<dbReference type="Proteomes" id="UP000054018">
    <property type="component" value="Unassembled WGS sequence"/>
</dbReference>
<evidence type="ECO:0000256" key="1">
    <source>
        <dbReference type="SAM" id="MobiDB-lite"/>
    </source>
</evidence>
<dbReference type="EMBL" id="KN833752">
    <property type="protein sequence ID" value="KIK21441.1"/>
    <property type="molecule type" value="Genomic_DNA"/>
</dbReference>
<sequence>MQRNAGNRPPRPASSLGRLTTARSAQSTVDRSIHSPGDEPEPMVQGSSASPHKLRRVSSCNSSAAAPEPGSSAAKSHPIVSCPSCTKIRCSPKTASGTKSESTSPTSPTRTVSSRRSSVDSGVKSRPTLEPISLFPINESFLPRTKPSSPRKLHKRTNSVLVEASAARRPSSAGTSSPKAERPTPVISTPTRLSHARRIHSSASIRPHTVCDASEISLRMPNNEQNLDSRELPSPASSIRHGSCSTTACGSSSGDSDKSDGTWVPPDSWSGPTAYDGEKSKECPKNSHRSRTHKLFSRFIRLSPPSWNFSFLTHVTEIGTLERHPVKEELPEQQEVIVVVEGRDGMSTQAVYEVIPQLRALKCSRR</sequence>
<reference evidence="2 3" key="1">
    <citation type="submission" date="2014-04" db="EMBL/GenBank/DDBJ databases">
        <authorList>
            <consortium name="DOE Joint Genome Institute"/>
            <person name="Kuo A."/>
            <person name="Kohler A."/>
            <person name="Costa M.D."/>
            <person name="Nagy L.G."/>
            <person name="Floudas D."/>
            <person name="Copeland A."/>
            <person name="Barry K.W."/>
            <person name="Cichocki N."/>
            <person name="Veneault-Fourrey C."/>
            <person name="LaButti K."/>
            <person name="Lindquist E.A."/>
            <person name="Lipzen A."/>
            <person name="Lundell T."/>
            <person name="Morin E."/>
            <person name="Murat C."/>
            <person name="Sun H."/>
            <person name="Tunlid A."/>
            <person name="Henrissat B."/>
            <person name="Grigoriev I.V."/>
            <person name="Hibbett D.S."/>
            <person name="Martin F."/>
            <person name="Nordberg H.P."/>
            <person name="Cantor M.N."/>
            <person name="Hua S.X."/>
        </authorList>
    </citation>
    <scope>NUCLEOTIDE SEQUENCE [LARGE SCALE GENOMIC DNA]</scope>
    <source>
        <strain evidence="2 3">441</strain>
    </source>
</reference>
<dbReference type="AlphaFoldDB" id="A0A0C9YXG2"/>